<dbReference type="AlphaFoldDB" id="A0A484N8D5"/>
<sequence length="89" mass="10115">MYELQLWTASLDHNKGRTLSKGHTRVDQMYMRSAKVPIQKRALERLGFWVGKYGSFIPDAQSQAVLEDGCEYVSISWHLPGAMPQLFAA</sequence>
<name>A0A484N8D5_9ASTE</name>
<evidence type="ECO:0000313" key="2">
    <source>
        <dbReference type="Proteomes" id="UP000595140"/>
    </source>
</evidence>
<dbReference type="Proteomes" id="UP000595140">
    <property type="component" value="Unassembled WGS sequence"/>
</dbReference>
<gene>
    <name evidence="1" type="ORF">CCAM_LOCUS39381</name>
</gene>
<reference evidence="1 2" key="1">
    <citation type="submission" date="2018-04" db="EMBL/GenBank/DDBJ databases">
        <authorList>
            <person name="Vogel A."/>
        </authorList>
    </citation>
    <scope>NUCLEOTIDE SEQUENCE [LARGE SCALE GENOMIC DNA]</scope>
</reference>
<protein>
    <submittedName>
        <fullName evidence="1">Uncharacterized protein</fullName>
    </submittedName>
</protein>
<dbReference type="EMBL" id="OOIL02006555">
    <property type="protein sequence ID" value="VFQ97605.1"/>
    <property type="molecule type" value="Genomic_DNA"/>
</dbReference>
<accession>A0A484N8D5</accession>
<evidence type="ECO:0000313" key="1">
    <source>
        <dbReference type="EMBL" id="VFQ97605.1"/>
    </source>
</evidence>
<proteinExistence type="predicted"/>
<organism evidence="1 2">
    <name type="scientific">Cuscuta campestris</name>
    <dbReference type="NCBI Taxonomy" id="132261"/>
    <lineage>
        <taxon>Eukaryota</taxon>
        <taxon>Viridiplantae</taxon>
        <taxon>Streptophyta</taxon>
        <taxon>Embryophyta</taxon>
        <taxon>Tracheophyta</taxon>
        <taxon>Spermatophyta</taxon>
        <taxon>Magnoliopsida</taxon>
        <taxon>eudicotyledons</taxon>
        <taxon>Gunneridae</taxon>
        <taxon>Pentapetalae</taxon>
        <taxon>asterids</taxon>
        <taxon>lamiids</taxon>
        <taxon>Solanales</taxon>
        <taxon>Convolvulaceae</taxon>
        <taxon>Cuscuteae</taxon>
        <taxon>Cuscuta</taxon>
        <taxon>Cuscuta subgen. Grammica</taxon>
        <taxon>Cuscuta sect. Cleistogrammica</taxon>
    </lineage>
</organism>
<keyword evidence="2" id="KW-1185">Reference proteome</keyword>